<dbReference type="PROSITE" id="PS01063">
    <property type="entry name" value="SIGMA70_ECF"/>
    <property type="match status" value="1"/>
</dbReference>
<dbReference type="AlphaFoldDB" id="A0A2N6CX77"/>
<evidence type="ECO:0000256" key="4">
    <source>
        <dbReference type="ARBA" id="ARBA00023125"/>
    </source>
</evidence>
<keyword evidence="2 6" id="KW-0805">Transcription regulation</keyword>
<dbReference type="InterPro" id="IPR000838">
    <property type="entry name" value="RNA_pol_sigma70_ECF_CS"/>
</dbReference>
<gene>
    <name evidence="9" type="ORF">C0630_07795</name>
</gene>
<dbReference type="NCBIfam" id="NF007215">
    <property type="entry name" value="PRK09637.1"/>
    <property type="match status" value="1"/>
</dbReference>
<dbReference type="PANTHER" id="PTHR43133:SF62">
    <property type="entry name" value="RNA POLYMERASE SIGMA FACTOR SIGZ"/>
    <property type="match status" value="1"/>
</dbReference>
<keyword evidence="3 6" id="KW-0731">Sigma factor</keyword>
<evidence type="ECO:0000256" key="1">
    <source>
        <dbReference type="ARBA" id="ARBA00010641"/>
    </source>
</evidence>
<name>A0A2N6CX77_9GAMM</name>
<dbReference type="InterPro" id="IPR013324">
    <property type="entry name" value="RNA_pol_sigma_r3/r4-like"/>
</dbReference>
<organism evidence="9 10">
    <name type="scientific">Sedimenticola selenatireducens</name>
    <dbReference type="NCBI Taxonomy" id="191960"/>
    <lineage>
        <taxon>Bacteria</taxon>
        <taxon>Pseudomonadati</taxon>
        <taxon>Pseudomonadota</taxon>
        <taxon>Gammaproteobacteria</taxon>
        <taxon>Chromatiales</taxon>
        <taxon>Sedimenticolaceae</taxon>
        <taxon>Sedimenticola</taxon>
    </lineage>
</organism>
<protein>
    <recommendedName>
        <fullName evidence="6">RNA polymerase sigma factor</fullName>
    </recommendedName>
</protein>
<evidence type="ECO:0000256" key="6">
    <source>
        <dbReference type="RuleBase" id="RU000716"/>
    </source>
</evidence>
<comment type="similarity">
    <text evidence="1 6">Belongs to the sigma-70 factor family. ECF subfamily.</text>
</comment>
<dbReference type="EMBL" id="PKUN01000009">
    <property type="protein sequence ID" value="PLX61910.1"/>
    <property type="molecule type" value="Genomic_DNA"/>
</dbReference>
<accession>A0A2N6CX77</accession>
<dbReference type="GO" id="GO:0003677">
    <property type="term" value="F:DNA binding"/>
    <property type="evidence" value="ECO:0007669"/>
    <property type="project" value="UniProtKB-KW"/>
</dbReference>
<proteinExistence type="inferred from homology"/>
<feature type="domain" description="RNA polymerase sigma-70 region 2" evidence="7">
    <location>
        <begin position="9"/>
        <end position="73"/>
    </location>
</feature>
<evidence type="ECO:0000256" key="5">
    <source>
        <dbReference type="ARBA" id="ARBA00023163"/>
    </source>
</evidence>
<dbReference type="Gene3D" id="1.10.1740.10">
    <property type="match status" value="1"/>
</dbReference>
<dbReference type="STRING" id="1111735.GCA_000428045_01844"/>
<dbReference type="InterPro" id="IPR036388">
    <property type="entry name" value="WH-like_DNA-bd_sf"/>
</dbReference>
<dbReference type="InterPro" id="IPR013249">
    <property type="entry name" value="RNA_pol_sigma70_r4_t2"/>
</dbReference>
<feature type="domain" description="RNA polymerase sigma factor 70 region 4 type 2" evidence="8">
    <location>
        <begin position="98"/>
        <end position="149"/>
    </location>
</feature>
<reference evidence="9 10" key="1">
    <citation type="submission" date="2017-11" db="EMBL/GenBank/DDBJ databases">
        <title>Genome-resolved metagenomics identifies genetic mobility, metabolic interactions, and unexpected diversity in perchlorate-reducing communities.</title>
        <authorList>
            <person name="Barnum T.P."/>
            <person name="Figueroa I.A."/>
            <person name="Carlstrom C.I."/>
            <person name="Lucas L.N."/>
            <person name="Engelbrektson A.L."/>
            <person name="Coates J.D."/>
        </authorList>
    </citation>
    <scope>NUCLEOTIDE SEQUENCE [LARGE SCALE GENOMIC DNA]</scope>
    <source>
        <strain evidence="9">BM301</strain>
    </source>
</reference>
<dbReference type="NCBIfam" id="TIGR02937">
    <property type="entry name" value="sigma70-ECF"/>
    <property type="match status" value="1"/>
</dbReference>
<dbReference type="CDD" id="cd06171">
    <property type="entry name" value="Sigma70_r4"/>
    <property type="match status" value="1"/>
</dbReference>
<comment type="caution">
    <text evidence="9">The sequence shown here is derived from an EMBL/GenBank/DDBJ whole genome shotgun (WGS) entry which is preliminary data.</text>
</comment>
<evidence type="ECO:0000256" key="2">
    <source>
        <dbReference type="ARBA" id="ARBA00023015"/>
    </source>
</evidence>
<evidence type="ECO:0000259" key="7">
    <source>
        <dbReference type="Pfam" id="PF04542"/>
    </source>
</evidence>
<dbReference type="InterPro" id="IPR013325">
    <property type="entry name" value="RNA_pol_sigma_r2"/>
</dbReference>
<dbReference type="InterPro" id="IPR007627">
    <property type="entry name" value="RNA_pol_sigma70_r2"/>
</dbReference>
<dbReference type="Pfam" id="PF04542">
    <property type="entry name" value="Sigma70_r2"/>
    <property type="match status" value="1"/>
</dbReference>
<dbReference type="Proteomes" id="UP000235015">
    <property type="component" value="Unassembled WGS sequence"/>
</dbReference>
<evidence type="ECO:0000259" key="8">
    <source>
        <dbReference type="Pfam" id="PF08281"/>
    </source>
</evidence>
<keyword evidence="5 6" id="KW-0804">Transcription</keyword>
<dbReference type="Gene3D" id="1.10.10.10">
    <property type="entry name" value="Winged helix-like DNA-binding domain superfamily/Winged helix DNA-binding domain"/>
    <property type="match status" value="1"/>
</dbReference>
<dbReference type="PANTHER" id="PTHR43133">
    <property type="entry name" value="RNA POLYMERASE ECF-TYPE SIGMA FACTO"/>
    <property type="match status" value="1"/>
</dbReference>
<dbReference type="SUPFAM" id="SSF88946">
    <property type="entry name" value="Sigma2 domain of RNA polymerase sigma factors"/>
    <property type="match status" value="1"/>
</dbReference>
<evidence type="ECO:0000313" key="10">
    <source>
        <dbReference type="Proteomes" id="UP000235015"/>
    </source>
</evidence>
<dbReference type="Pfam" id="PF08281">
    <property type="entry name" value="Sigma70_r4_2"/>
    <property type="match status" value="1"/>
</dbReference>
<dbReference type="InterPro" id="IPR014284">
    <property type="entry name" value="RNA_pol_sigma-70_dom"/>
</dbReference>
<sequence>MHPISDIWDEHKARLRAYVVRRVPEPDVVDDIIQEVFIKAYENLHSLRVRGSVAPWLYRIASNVIADHYRSQKPWTELPEELTAPERERDPVEELASCLQPLIDDLPETYRLALTLSEIEGLSQKEVATHLGLSYSGAKSRIQRGRDQLRQRLHDCCVIETGQNGVVDYEPRQKECNGRCS</sequence>
<dbReference type="GO" id="GO:0006352">
    <property type="term" value="P:DNA-templated transcription initiation"/>
    <property type="evidence" value="ECO:0007669"/>
    <property type="project" value="InterPro"/>
</dbReference>
<evidence type="ECO:0000256" key="3">
    <source>
        <dbReference type="ARBA" id="ARBA00023082"/>
    </source>
</evidence>
<dbReference type="InterPro" id="IPR039425">
    <property type="entry name" value="RNA_pol_sigma-70-like"/>
</dbReference>
<dbReference type="RefSeq" id="WP_273438676.1">
    <property type="nucleotide sequence ID" value="NZ_PKUN01000009.1"/>
</dbReference>
<dbReference type="GO" id="GO:0016987">
    <property type="term" value="F:sigma factor activity"/>
    <property type="evidence" value="ECO:0007669"/>
    <property type="project" value="UniProtKB-KW"/>
</dbReference>
<dbReference type="SUPFAM" id="SSF88659">
    <property type="entry name" value="Sigma3 and sigma4 domains of RNA polymerase sigma factors"/>
    <property type="match status" value="1"/>
</dbReference>
<keyword evidence="4 6" id="KW-0238">DNA-binding</keyword>
<evidence type="ECO:0000313" key="9">
    <source>
        <dbReference type="EMBL" id="PLX61910.1"/>
    </source>
</evidence>
<dbReference type="InterPro" id="IPR014304">
    <property type="entry name" value="RNA_pol_sigma-Z"/>
</dbReference>
<dbReference type="NCBIfam" id="TIGR02959">
    <property type="entry name" value="SigZ"/>
    <property type="match status" value="1"/>
</dbReference>